<dbReference type="Gene3D" id="3.40.630.30">
    <property type="match status" value="1"/>
</dbReference>
<dbReference type="Proteomes" id="UP000594535">
    <property type="component" value="Chromosome"/>
</dbReference>
<evidence type="ECO:0000313" key="1">
    <source>
        <dbReference type="EMBL" id="QPI05823.1"/>
    </source>
</evidence>
<reference evidence="1 2" key="1">
    <citation type="journal article" date="2020" name="Microb. Genom.">
        <title>Analysis of complete Campylobacter concisus genomes identifies genomospecies features, secretion systems and novel plasmids and their association with severe ulcerative colitis.</title>
        <authorList>
            <person name="Liu F."/>
            <person name="Chen S."/>
            <person name="Luu L.D.W."/>
            <person name="Lee S.A."/>
            <person name="Tay A.C.Y."/>
            <person name="Wu R."/>
            <person name="Riordan S.M."/>
            <person name="Lan R."/>
            <person name="Liu L."/>
            <person name="Zhang L."/>
        </authorList>
    </citation>
    <scope>NUCLEOTIDE SEQUENCE [LARGE SCALE GENOMIC DNA]</scope>
    <source>
        <strain evidence="1 2">H9O-S2</strain>
    </source>
</reference>
<sequence>MLFVGFKNILVDEKKELLKFKEKIFLLFKNCFDKEIGEDLWDWAYINNPNGNPIVSLCFDKEKLIGHYAFIPVSLIYRKEKVKAALSMTTMVDFNYRRYNIFQFQAEDVNRRALELKYHLVYGFPNRKAAPGLKKRINWVLDENSYVVNLSCDELQKMDTKDCSNTISFDIQNKSNLNWRLNKPGQHYFKKGNNILKEFGRDVDIVFNGGNFSAFEQGKRYNLLLSYEEAKLFKNNNFSYMFGYKLFDSSLNGLDFKKDLIMSDIF</sequence>
<dbReference type="AlphaFoldDB" id="A0A7S9S9B4"/>
<name>A0A7S9S9B4_9BACT</name>
<gene>
    <name evidence="1" type="ORF">G5B96_00135</name>
</gene>
<dbReference type="InterPro" id="IPR016181">
    <property type="entry name" value="Acyl_CoA_acyltransferase"/>
</dbReference>
<keyword evidence="1" id="KW-0808">Transferase</keyword>
<protein>
    <submittedName>
        <fullName evidence="1">GNAT family N-acetyltransferase</fullName>
    </submittedName>
</protein>
<organism evidence="1 2">
    <name type="scientific">Campylobacter concisus</name>
    <dbReference type="NCBI Taxonomy" id="199"/>
    <lineage>
        <taxon>Bacteria</taxon>
        <taxon>Pseudomonadati</taxon>
        <taxon>Campylobacterota</taxon>
        <taxon>Epsilonproteobacteria</taxon>
        <taxon>Campylobacterales</taxon>
        <taxon>Campylobacteraceae</taxon>
        <taxon>Campylobacter</taxon>
    </lineage>
</organism>
<proteinExistence type="predicted"/>
<dbReference type="SUPFAM" id="SSF55729">
    <property type="entry name" value="Acyl-CoA N-acyltransferases (Nat)"/>
    <property type="match status" value="1"/>
</dbReference>
<dbReference type="GO" id="GO:0016740">
    <property type="term" value="F:transferase activity"/>
    <property type="evidence" value="ECO:0007669"/>
    <property type="project" value="UniProtKB-KW"/>
</dbReference>
<dbReference type="EMBL" id="CP049232">
    <property type="protein sequence ID" value="QPI05823.1"/>
    <property type="molecule type" value="Genomic_DNA"/>
</dbReference>
<accession>A0A7S9S9B4</accession>
<evidence type="ECO:0000313" key="2">
    <source>
        <dbReference type="Proteomes" id="UP000594535"/>
    </source>
</evidence>
<dbReference type="RefSeq" id="WP_021088780.1">
    <property type="nucleotide sequence ID" value="NZ_CP049232.1"/>
</dbReference>